<gene>
    <name evidence="5" type="ORF">TeGR_g2857</name>
</gene>
<dbReference type="Gene3D" id="3.90.550.50">
    <property type="match status" value="1"/>
</dbReference>
<dbReference type="CDD" id="cd06234">
    <property type="entry name" value="M14_PaCCP-like"/>
    <property type="match status" value="1"/>
</dbReference>
<dbReference type="PANTHER" id="PTHR12756:SF11">
    <property type="entry name" value="CYTOSOLIC CARBOXYPEPTIDASE 1"/>
    <property type="match status" value="1"/>
</dbReference>
<keyword evidence="6" id="KW-1185">Reference proteome</keyword>
<evidence type="ECO:0000259" key="4">
    <source>
        <dbReference type="PROSITE" id="PS52035"/>
    </source>
</evidence>
<protein>
    <recommendedName>
        <fullName evidence="4">Peptidase M14 domain-containing protein</fullName>
    </recommendedName>
</protein>
<accession>A0ABQ6MEH7</accession>
<dbReference type="PANTHER" id="PTHR12756">
    <property type="entry name" value="CYTOSOLIC CARBOXYPEPTIDASE"/>
    <property type="match status" value="1"/>
</dbReference>
<feature type="domain" description="Peptidase M14" evidence="4">
    <location>
        <begin position="468"/>
        <end position="745"/>
    </location>
</feature>
<dbReference type="Gene3D" id="2.60.40.3120">
    <property type="match status" value="1"/>
</dbReference>
<proteinExistence type="inferred from homology"/>
<sequence>MILDVWGKSCDKTTFFVDANLFETYAPASRNGSAPPPLPLETVYKSGAGNVGSLVVLDTAHYDRRLWHKCSRMWRYANSAADAADFDYFVKLDTDTYFFPVFFREHVSRNPDDSFFGHVLRHGVDRPRIGFSLLQGGMMALSRNTLRSLVDVLFTADCPDVIVDEKDARGEWLWQREDVELARCLRSLGIAPQDAFDAAGRESVMMFKLSQHMDMYPPERFNESVPGAYYFQRIEESGQTHWGPDCCSERPISFHGYKQPAQMKHVHSVLNGGDPNGFSDPAVEDQMSKSYPLSKPPADAPAGKFYAKPPPCPWDKTGPITISSNFDGGNIIHVSTAMTTASAGSLSPPRSKSGSPPVPPAQAVEVTLHIDQDPYTVLENKVHYQWFYFKASMSFGSKAPLLVHYVISNANEVSFPSAWPDSSVCVSTNGEKSFERKTKTVYDKEAGTLSWWHEHQEHEQGCYFSFFEPYTYERHLALVDRCAATRDVKVAVIGQSLEGRNIELITVGTAPLKCWIQHRQHPGETQAEWFAQGLLNRLCGLEDFGAVDGLAHKAREAFTFHIVPNMNPDGSAHGYLRCNAGGQNLNREWCDSILPDGTVYKAPSLERSPEVYYVLKKMDEIGVDCFADVHGDEELPFNFIAGAEGCKNWGSRLEGLQGAFLGAYCRANPDMQKDISYDPEDPNGAILTVASNQIATRFDCLAITLEMPYKDCLTCSDPKRGFTGQRCARLGASIVDAFMHVKDMVRTDEPFWETLVDDDKYVRPTEDWKTMFGVE</sequence>
<evidence type="ECO:0000256" key="1">
    <source>
        <dbReference type="ARBA" id="ARBA00001947"/>
    </source>
</evidence>
<comment type="similarity">
    <text evidence="2 3">Belongs to the peptidase M14 family.</text>
</comment>
<organism evidence="5 6">
    <name type="scientific">Tetraparma gracilis</name>
    <dbReference type="NCBI Taxonomy" id="2962635"/>
    <lineage>
        <taxon>Eukaryota</taxon>
        <taxon>Sar</taxon>
        <taxon>Stramenopiles</taxon>
        <taxon>Ochrophyta</taxon>
        <taxon>Bolidophyceae</taxon>
        <taxon>Parmales</taxon>
        <taxon>Triparmaceae</taxon>
        <taxon>Tetraparma</taxon>
    </lineage>
</organism>
<evidence type="ECO:0000313" key="6">
    <source>
        <dbReference type="Proteomes" id="UP001165060"/>
    </source>
</evidence>
<dbReference type="SUPFAM" id="SSF53187">
    <property type="entry name" value="Zn-dependent exopeptidases"/>
    <property type="match status" value="1"/>
</dbReference>
<dbReference type="InterPro" id="IPR040626">
    <property type="entry name" value="Pepdidase_M14_N"/>
</dbReference>
<name>A0ABQ6MEH7_9STRA</name>
<dbReference type="Gene3D" id="3.40.630.10">
    <property type="entry name" value="Zn peptidases"/>
    <property type="match status" value="1"/>
</dbReference>
<dbReference type="Proteomes" id="UP001165060">
    <property type="component" value="Unassembled WGS sequence"/>
</dbReference>
<dbReference type="InterPro" id="IPR000834">
    <property type="entry name" value="Peptidase_M14"/>
</dbReference>
<dbReference type="Pfam" id="PF00246">
    <property type="entry name" value="Peptidase_M14"/>
    <property type="match status" value="1"/>
</dbReference>
<reference evidence="5 6" key="1">
    <citation type="journal article" date="2023" name="Commun. Biol.">
        <title>Genome analysis of Parmales, the sister group of diatoms, reveals the evolutionary specialization of diatoms from phago-mixotrophs to photoautotrophs.</title>
        <authorList>
            <person name="Ban H."/>
            <person name="Sato S."/>
            <person name="Yoshikawa S."/>
            <person name="Yamada K."/>
            <person name="Nakamura Y."/>
            <person name="Ichinomiya M."/>
            <person name="Sato N."/>
            <person name="Blanc-Mathieu R."/>
            <person name="Endo H."/>
            <person name="Kuwata A."/>
            <person name="Ogata H."/>
        </authorList>
    </citation>
    <scope>NUCLEOTIDE SEQUENCE [LARGE SCALE GENOMIC DNA]</scope>
</reference>
<dbReference type="EMBL" id="BRYB01000174">
    <property type="protein sequence ID" value="GMI24582.1"/>
    <property type="molecule type" value="Genomic_DNA"/>
</dbReference>
<dbReference type="Pfam" id="PF18027">
    <property type="entry name" value="Pepdidase_M14_N"/>
    <property type="match status" value="1"/>
</dbReference>
<evidence type="ECO:0000313" key="5">
    <source>
        <dbReference type="EMBL" id="GMI24582.1"/>
    </source>
</evidence>
<evidence type="ECO:0000256" key="3">
    <source>
        <dbReference type="PROSITE-ProRule" id="PRU01379"/>
    </source>
</evidence>
<comment type="cofactor">
    <cofactor evidence="1">
        <name>Zn(2+)</name>
        <dbReference type="ChEBI" id="CHEBI:29105"/>
    </cofactor>
</comment>
<feature type="active site" description="Proton donor/acceptor" evidence="3">
    <location>
        <position position="706"/>
    </location>
</feature>
<comment type="caution">
    <text evidence="5">The sequence shown here is derived from an EMBL/GenBank/DDBJ whole genome shotgun (WGS) entry which is preliminary data.</text>
</comment>
<dbReference type="InterPro" id="IPR050821">
    <property type="entry name" value="Cytosolic_carboxypeptidase"/>
</dbReference>
<evidence type="ECO:0000256" key="2">
    <source>
        <dbReference type="ARBA" id="ARBA00005988"/>
    </source>
</evidence>
<dbReference type="PROSITE" id="PS52035">
    <property type="entry name" value="PEPTIDASE_M14"/>
    <property type="match status" value="1"/>
</dbReference>